<dbReference type="AlphaFoldDB" id="A0A9J6EKR9"/>
<accession>A0A9J6EKR9</accession>
<proteinExistence type="predicted"/>
<dbReference type="EMBL" id="JABSTU010000003">
    <property type="protein sequence ID" value="KAH8034879.1"/>
    <property type="molecule type" value="Genomic_DNA"/>
</dbReference>
<gene>
    <name evidence="1" type="ORF">HPB51_003166</name>
</gene>
<dbReference type="Proteomes" id="UP000821866">
    <property type="component" value="Chromosome 11"/>
</dbReference>
<keyword evidence="2" id="KW-1185">Reference proteome</keyword>
<reference evidence="1" key="2">
    <citation type="submission" date="2021-09" db="EMBL/GenBank/DDBJ databases">
        <authorList>
            <person name="Jia N."/>
            <person name="Wang J."/>
            <person name="Shi W."/>
            <person name="Du L."/>
            <person name="Sun Y."/>
            <person name="Zhan W."/>
            <person name="Jiang J."/>
            <person name="Wang Q."/>
            <person name="Zhang B."/>
            <person name="Ji P."/>
            <person name="Sakyi L.B."/>
            <person name="Cui X."/>
            <person name="Yuan T."/>
            <person name="Jiang B."/>
            <person name="Yang W."/>
            <person name="Lam T.T.-Y."/>
            <person name="Chang Q."/>
            <person name="Ding S."/>
            <person name="Wang X."/>
            <person name="Zhu J."/>
            <person name="Ruan X."/>
            <person name="Zhao L."/>
            <person name="Wei J."/>
            <person name="Que T."/>
            <person name="Du C."/>
            <person name="Cheng J."/>
            <person name="Dai P."/>
            <person name="Han X."/>
            <person name="Huang E."/>
            <person name="Gao Y."/>
            <person name="Liu J."/>
            <person name="Shao H."/>
            <person name="Ye R."/>
            <person name="Li L."/>
            <person name="Wei W."/>
            <person name="Wang X."/>
            <person name="Wang C."/>
            <person name="Huo Q."/>
            <person name="Li W."/>
            <person name="Guo W."/>
            <person name="Chen H."/>
            <person name="Chen S."/>
            <person name="Zhou L."/>
            <person name="Zhou L."/>
            <person name="Ni X."/>
            <person name="Tian J."/>
            <person name="Zhou Y."/>
            <person name="Sheng Y."/>
            <person name="Liu T."/>
            <person name="Pan Y."/>
            <person name="Xia L."/>
            <person name="Li J."/>
            <person name="Zhao F."/>
            <person name="Cao W."/>
        </authorList>
    </citation>
    <scope>NUCLEOTIDE SEQUENCE</scope>
    <source>
        <strain evidence="1">Rmic-2018</strain>
        <tissue evidence="1">Larvae</tissue>
    </source>
</reference>
<organism evidence="1 2">
    <name type="scientific">Rhipicephalus microplus</name>
    <name type="common">Cattle tick</name>
    <name type="synonym">Boophilus microplus</name>
    <dbReference type="NCBI Taxonomy" id="6941"/>
    <lineage>
        <taxon>Eukaryota</taxon>
        <taxon>Metazoa</taxon>
        <taxon>Ecdysozoa</taxon>
        <taxon>Arthropoda</taxon>
        <taxon>Chelicerata</taxon>
        <taxon>Arachnida</taxon>
        <taxon>Acari</taxon>
        <taxon>Parasitiformes</taxon>
        <taxon>Ixodida</taxon>
        <taxon>Ixodoidea</taxon>
        <taxon>Ixodidae</taxon>
        <taxon>Rhipicephalinae</taxon>
        <taxon>Rhipicephalus</taxon>
        <taxon>Boophilus</taxon>
    </lineage>
</organism>
<evidence type="ECO:0000313" key="2">
    <source>
        <dbReference type="Proteomes" id="UP000821866"/>
    </source>
</evidence>
<reference evidence="1" key="1">
    <citation type="journal article" date="2020" name="Cell">
        <title>Large-Scale Comparative Analyses of Tick Genomes Elucidate Their Genetic Diversity and Vector Capacities.</title>
        <authorList>
            <consortium name="Tick Genome and Microbiome Consortium (TIGMIC)"/>
            <person name="Jia N."/>
            <person name="Wang J."/>
            <person name="Shi W."/>
            <person name="Du L."/>
            <person name="Sun Y."/>
            <person name="Zhan W."/>
            <person name="Jiang J.F."/>
            <person name="Wang Q."/>
            <person name="Zhang B."/>
            <person name="Ji P."/>
            <person name="Bell-Sakyi L."/>
            <person name="Cui X.M."/>
            <person name="Yuan T.T."/>
            <person name="Jiang B.G."/>
            <person name="Yang W.F."/>
            <person name="Lam T.T."/>
            <person name="Chang Q.C."/>
            <person name="Ding S.J."/>
            <person name="Wang X.J."/>
            <person name="Zhu J.G."/>
            <person name="Ruan X.D."/>
            <person name="Zhao L."/>
            <person name="Wei J.T."/>
            <person name="Ye R.Z."/>
            <person name="Que T.C."/>
            <person name="Du C.H."/>
            <person name="Zhou Y.H."/>
            <person name="Cheng J.X."/>
            <person name="Dai P.F."/>
            <person name="Guo W.B."/>
            <person name="Han X.H."/>
            <person name="Huang E.J."/>
            <person name="Li L.F."/>
            <person name="Wei W."/>
            <person name="Gao Y.C."/>
            <person name="Liu J.Z."/>
            <person name="Shao H.Z."/>
            <person name="Wang X."/>
            <person name="Wang C.C."/>
            <person name="Yang T.C."/>
            <person name="Huo Q.B."/>
            <person name="Li W."/>
            <person name="Chen H.Y."/>
            <person name="Chen S.E."/>
            <person name="Zhou L.G."/>
            <person name="Ni X.B."/>
            <person name="Tian J.H."/>
            <person name="Sheng Y."/>
            <person name="Liu T."/>
            <person name="Pan Y.S."/>
            <person name="Xia L.Y."/>
            <person name="Li J."/>
            <person name="Zhao F."/>
            <person name="Cao W.C."/>
        </authorList>
    </citation>
    <scope>NUCLEOTIDE SEQUENCE</scope>
    <source>
        <strain evidence="1">Rmic-2018</strain>
    </source>
</reference>
<evidence type="ECO:0000313" key="1">
    <source>
        <dbReference type="EMBL" id="KAH8034879.1"/>
    </source>
</evidence>
<name>A0A9J6EKR9_RHIMP</name>
<protein>
    <submittedName>
        <fullName evidence="1">Uncharacterized protein</fullName>
    </submittedName>
</protein>
<sequence>MESLPPRLCGNRGKLLRRRPLLACSRVPGHAWSREVTAACDVDRGGTTSTYPLYGESTAASHLFRRRVIGRCPRCVCECDLIDMWGLTSQSHHMIMRDAVVEGSGNLDHLGSFNAHRNLSTRAYVSATFILRSTWQYTYRQFRVNVVVVVADISGHWHVEMPRRQ</sequence>
<comment type="caution">
    <text evidence="1">The sequence shown here is derived from an EMBL/GenBank/DDBJ whole genome shotgun (WGS) entry which is preliminary data.</text>
</comment>